<comment type="caution">
    <text evidence="1">The sequence shown here is derived from an EMBL/GenBank/DDBJ whole genome shotgun (WGS) entry which is preliminary data.</text>
</comment>
<protein>
    <submittedName>
        <fullName evidence="1">13691_t:CDS:1</fullName>
    </submittedName>
</protein>
<organism evidence="1 2">
    <name type="scientific">Funneliformis mosseae</name>
    <name type="common">Endomycorrhizal fungus</name>
    <name type="synonym">Glomus mosseae</name>
    <dbReference type="NCBI Taxonomy" id="27381"/>
    <lineage>
        <taxon>Eukaryota</taxon>
        <taxon>Fungi</taxon>
        <taxon>Fungi incertae sedis</taxon>
        <taxon>Mucoromycota</taxon>
        <taxon>Glomeromycotina</taxon>
        <taxon>Glomeromycetes</taxon>
        <taxon>Glomerales</taxon>
        <taxon>Glomeraceae</taxon>
        <taxon>Funneliformis</taxon>
    </lineage>
</organism>
<reference evidence="1" key="1">
    <citation type="submission" date="2021-06" db="EMBL/GenBank/DDBJ databases">
        <authorList>
            <person name="Kallberg Y."/>
            <person name="Tangrot J."/>
            <person name="Rosling A."/>
        </authorList>
    </citation>
    <scope>NUCLEOTIDE SEQUENCE</scope>
    <source>
        <strain evidence="1">87-6 pot B 2015</strain>
    </source>
</reference>
<keyword evidence="2" id="KW-1185">Reference proteome</keyword>
<gene>
    <name evidence="1" type="ORF">FMOSSE_LOCUS4658</name>
</gene>
<evidence type="ECO:0000313" key="1">
    <source>
        <dbReference type="EMBL" id="CAG8513404.1"/>
    </source>
</evidence>
<proteinExistence type="predicted"/>
<evidence type="ECO:0000313" key="2">
    <source>
        <dbReference type="Proteomes" id="UP000789375"/>
    </source>
</evidence>
<dbReference type="Proteomes" id="UP000789375">
    <property type="component" value="Unassembled WGS sequence"/>
</dbReference>
<dbReference type="AlphaFoldDB" id="A0A9N9A0D6"/>
<name>A0A9N9A0D6_FUNMO</name>
<feature type="non-terminal residue" evidence="1">
    <location>
        <position position="1"/>
    </location>
</feature>
<dbReference type="EMBL" id="CAJVPP010000802">
    <property type="protein sequence ID" value="CAG8513404.1"/>
    <property type="molecule type" value="Genomic_DNA"/>
</dbReference>
<sequence>VITQWALGVVPNPIGMGNKYSGLGLFVMLLYVTNKYTSQSEPGA</sequence>
<accession>A0A9N9A0D6</accession>